<organism evidence="3 4">
    <name type="scientific">Stenotrophomonas ginsengisoli</name>
    <dbReference type="NCBI Taxonomy" id="336566"/>
    <lineage>
        <taxon>Bacteria</taxon>
        <taxon>Pseudomonadati</taxon>
        <taxon>Pseudomonadota</taxon>
        <taxon>Gammaproteobacteria</taxon>
        <taxon>Lysobacterales</taxon>
        <taxon>Lysobacteraceae</taxon>
        <taxon>Stenotrophomonas</taxon>
    </lineage>
</organism>
<feature type="transmembrane region" description="Helical" evidence="1">
    <location>
        <begin position="6"/>
        <end position="24"/>
    </location>
</feature>
<keyword evidence="1" id="KW-1133">Transmembrane helix</keyword>
<dbReference type="STRING" id="336566.ABB30_11155"/>
<comment type="caution">
    <text evidence="3">The sequence shown here is derived from an EMBL/GenBank/DDBJ whole genome shotgun (WGS) entry which is preliminary data.</text>
</comment>
<keyword evidence="1" id="KW-0472">Membrane</keyword>
<dbReference type="Proteomes" id="UP000050956">
    <property type="component" value="Unassembled WGS sequence"/>
</dbReference>
<dbReference type="EMBL" id="LDJM01000027">
    <property type="protein sequence ID" value="KRG75791.1"/>
    <property type="molecule type" value="Genomic_DNA"/>
</dbReference>
<dbReference type="InterPro" id="IPR024163">
    <property type="entry name" value="Aerotolerance_reg_N"/>
</dbReference>
<dbReference type="InterPro" id="IPR011933">
    <property type="entry name" value="Double_TM_dom"/>
</dbReference>
<evidence type="ECO:0000256" key="1">
    <source>
        <dbReference type="SAM" id="Phobius"/>
    </source>
</evidence>
<protein>
    <recommendedName>
        <fullName evidence="2">Aerotolerance regulator N-terminal domain-containing protein</fullName>
    </recommendedName>
</protein>
<dbReference type="RefSeq" id="WP_057638383.1">
    <property type="nucleotide sequence ID" value="NZ_LDJM01000027.1"/>
</dbReference>
<keyword evidence="1" id="KW-0812">Transmembrane</keyword>
<gene>
    <name evidence="3" type="ORF">ABB30_11155</name>
</gene>
<feature type="transmembrane region" description="Helical" evidence="1">
    <location>
        <begin position="55"/>
        <end position="73"/>
    </location>
</feature>
<proteinExistence type="predicted"/>
<dbReference type="Pfam" id="PF07584">
    <property type="entry name" value="BatA"/>
    <property type="match status" value="1"/>
</dbReference>
<dbReference type="OrthoDB" id="7390489at2"/>
<sequence length="385" mass="40538">MSFLLPAGLFGLFALALPLLVHLVRRPPTETVPFAALRWLGDVARPQRQWRLRQWLLLLLRLLLLAVLALLLAEPVRQAGPDNQRVRAVSPQLPAPAPVEGLRDVWLAEGFPTIAADTPVSPADQPISSLLRQLDAQLPPGASLQVFVGPMLDGTDGQKPQLSRAVDWQVQAAPDATPATDAETDAGRTAAAPRLVLRHDDSEAQRASLRVWQALAAAWQADDAAGSNADIAPLTAPLPSLDSDTLLVWLADAPLPEAAQSHTANGGRVLVAAAIDADTPALLDNGQGAPLLARAADGRWVLAAPLTPAAVPRVLEADFPARLLAALQPAVTAARADAADHAPLTGAASLFAPTPQPLAPLLAVLIAALFLIERLLACWPRREAA</sequence>
<keyword evidence="4" id="KW-1185">Reference proteome</keyword>
<name>A0A0R0D193_9GAMM</name>
<accession>A0A0R0D193</accession>
<evidence type="ECO:0000313" key="3">
    <source>
        <dbReference type="EMBL" id="KRG75791.1"/>
    </source>
</evidence>
<evidence type="ECO:0000259" key="2">
    <source>
        <dbReference type="Pfam" id="PF07584"/>
    </source>
</evidence>
<dbReference type="PANTHER" id="PTHR37464">
    <property type="entry name" value="BLL2463 PROTEIN"/>
    <property type="match status" value="1"/>
</dbReference>
<reference evidence="3 4" key="1">
    <citation type="submission" date="2015-05" db="EMBL/GenBank/DDBJ databases">
        <title>Genome sequencing and analysis of members of genus Stenotrophomonas.</title>
        <authorList>
            <person name="Patil P.P."/>
            <person name="Midha S."/>
            <person name="Patil P.B."/>
        </authorList>
    </citation>
    <scope>NUCLEOTIDE SEQUENCE [LARGE SCALE GENOMIC DNA]</scope>
    <source>
        <strain evidence="3 4">DSM 24757</strain>
    </source>
</reference>
<dbReference type="PANTHER" id="PTHR37464:SF1">
    <property type="entry name" value="BLL2463 PROTEIN"/>
    <property type="match status" value="1"/>
</dbReference>
<dbReference type="NCBIfam" id="TIGR02226">
    <property type="entry name" value="two_anch"/>
    <property type="match status" value="1"/>
</dbReference>
<dbReference type="PATRIC" id="fig|336566.3.peg.1652"/>
<feature type="domain" description="Aerotolerance regulator N-terminal" evidence="2">
    <location>
        <begin position="1"/>
        <end position="75"/>
    </location>
</feature>
<evidence type="ECO:0000313" key="4">
    <source>
        <dbReference type="Proteomes" id="UP000050956"/>
    </source>
</evidence>
<dbReference type="AlphaFoldDB" id="A0A0R0D193"/>